<reference evidence="3 4" key="1">
    <citation type="submission" date="2015-06" db="EMBL/GenBank/DDBJ databases">
        <title>Prevotella sp. 109, sp. nov., a novel member of the family Prevotellaceae isolated from human faeces.</title>
        <authorList>
            <person name="Shkoporov A.N."/>
            <person name="Chaplin A.V."/>
            <person name="Kafarskaia L.I."/>
            <person name="Efimov B.A."/>
        </authorList>
    </citation>
    <scope>NUCLEOTIDE SEQUENCE [LARGE SCALE GENOMIC DNA]</scope>
    <source>
        <strain evidence="3 4">109</strain>
    </source>
</reference>
<dbReference type="InterPro" id="IPR008928">
    <property type="entry name" value="6-hairpin_glycosidase_sf"/>
</dbReference>
<dbReference type="Gene3D" id="1.50.10.10">
    <property type="match status" value="1"/>
</dbReference>
<dbReference type="InterPro" id="IPR035396">
    <property type="entry name" value="Bac_rhamnosid6H"/>
</dbReference>
<evidence type="ECO:0000259" key="1">
    <source>
        <dbReference type="Pfam" id="PF17389"/>
    </source>
</evidence>
<evidence type="ECO:0000313" key="4">
    <source>
        <dbReference type="Proteomes" id="UP000036951"/>
    </source>
</evidence>
<organism evidence="3 4">
    <name type="scientific">Xylanibacter rarus</name>
    <dbReference type="NCBI Taxonomy" id="1676614"/>
    <lineage>
        <taxon>Bacteria</taxon>
        <taxon>Pseudomonadati</taxon>
        <taxon>Bacteroidota</taxon>
        <taxon>Bacteroidia</taxon>
        <taxon>Bacteroidales</taxon>
        <taxon>Prevotellaceae</taxon>
        <taxon>Xylanibacter</taxon>
    </lineage>
</organism>
<proteinExistence type="predicted"/>
<dbReference type="InterPro" id="IPR048932">
    <property type="entry name" value="Rhamnosid-like_N_bacteroidetes"/>
</dbReference>
<comment type="caution">
    <text evidence="3">The sequence shown here is derived from an EMBL/GenBank/DDBJ whole genome shotgun (WGS) entry which is preliminary data.</text>
</comment>
<dbReference type="RefSeq" id="WP_053398861.1">
    <property type="nucleotide sequence ID" value="NZ_LFQU01000024.1"/>
</dbReference>
<dbReference type="SUPFAM" id="SSF48208">
    <property type="entry name" value="Six-hairpin glycosidases"/>
    <property type="match status" value="1"/>
</dbReference>
<dbReference type="InterPro" id="IPR012341">
    <property type="entry name" value="6hp_glycosidase-like_sf"/>
</dbReference>
<sequence length="693" mass="79771">MATTYKATWIWYPGDYEIWLGNKMNNRRTDRGAYFPPFWKQDSHYVTVEFSKAVDLTEDEELKIEAEGSYNIKIDGKMLFGMPKKITLAAGKHRINIKVHNQCTPPALYVDGKTVKTDSTWNVTFEDKEWIDESGKASDTSSTVYMPAGFYNFDNIEQRPSQFKLERERHEAVAADGNVYDFGKETFGYAILKGIKGNGTINIYYGESKEEATDKYHCETLDKLEVCNGVVTDLATNQTTELADEYVLGNSKAFRFICVETEGCSLSGVSMDYEFMPEEEKGTFRCNDEELNRIWEIGAYTMQLTTREFFIDGIKRDRWVWSGDATQSYLMNYYLFNDNDMVKRTTWLLAGKAPITSHINTIMDYTFFWFNSVYDYYLYSGDRHFLTQIYPTMKTYMDYVLGRTDEDGMVEGMDGDWVFVDWADKPMDKHGQLAFEQILFRKSLEAIAAVAKLTGNDEEGNAYQEKADELGNKLMQFFWNDDKQALVHNRLNGKQSEDVFRYPNMFAIIFGYLDEKRQQTVKNSVILNEDVLRITTPYMRFYELEALCMLNEQDKVMKEIKDYWGGMLKEGATSFWEKYNPDEHGTEKLAMYGRPYGKSLCHAWGASPIYLLGKYYLGVKPTKPGYEEYTVEPALGGLEWMEGTVPAPFGSIYVKMDSNSVTVKSDGGHGTLILENGKRNIEIPSGKEITIKL</sequence>
<gene>
    <name evidence="3" type="ORF">ACU52_11405</name>
</gene>
<dbReference type="GO" id="GO:0005975">
    <property type="term" value="P:carbohydrate metabolic process"/>
    <property type="evidence" value="ECO:0007669"/>
    <property type="project" value="InterPro"/>
</dbReference>
<dbReference type="Gene3D" id="2.60.420.10">
    <property type="entry name" value="Maltose phosphorylase, domain 3"/>
    <property type="match status" value="1"/>
</dbReference>
<dbReference type="Pfam" id="PF21209">
    <property type="entry name" value="Bac_rhamnosid-like_N"/>
    <property type="match status" value="1"/>
</dbReference>
<dbReference type="PANTHER" id="PTHR34987:SF6">
    <property type="entry name" value="ALPHA-L-RHAMNOSIDASE SIX-HAIRPIN GLYCOSIDASE DOMAIN-CONTAINING PROTEIN"/>
    <property type="match status" value="1"/>
</dbReference>
<accession>A0A8E1QW78</accession>
<dbReference type="Gene3D" id="2.60.120.260">
    <property type="entry name" value="Galactose-binding domain-like"/>
    <property type="match status" value="2"/>
</dbReference>
<dbReference type="Pfam" id="PF17389">
    <property type="entry name" value="Bac_rhamnosid6H"/>
    <property type="match status" value="1"/>
</dbReference>
<feature type="domain" description="Alpha-L-rhamnosidase six-hairpin glycosidase" evidence="1">
    <location>
        <begin position="280"/>
        <end position="614"/>
    </location>
</feature>
<name>A0A8E1QW78_9BACT</name>
<feature type="domain" description="Alpha-rhamnosidase-like N-terminal" evidence="2">
    <location>
        <begin position="48"/>
        <end position="259"/>
    </location>
</feature>
<keyword evidence="4" id="KW-1185">Reference proteome</keyword>
<evidence type="ECO:0000313" key="3">
    <source>
        <dbReference type="EMBL" id="KOO67816.1"/>
    </source>
</evidence>
<evidence type="ECO:0000259" key="2">
    <source>
        <dbReference type="Pfam" id="PF21209"/>
    </source>
</evidence>
<dbReference type="PANTHER" id="PTHR34987">
    <property type="entry name" value="C, PUTATIVE (AFU_ORTHOLOGUE AFUA_3G02880)-RELATED"/>
    <property type="match status" value="1"/>
</dbReference>
<dbReference type="Proteomes" id="UP000036951">
    <property type="component" value="Unassembled WGS sequence"/>
</dbReference>
<dbReference type="AlphaFoldDB" id="A0A8E1QW78"/>
<dbReference type="OrthoDB" id="9815108at2"/>
<protein>
    <submittedName>
        <fullName evidence="3">Alpha-rhamnosidase</fullName>
    </submittedName>
</protein>
<dbReference type="EMBL" id="LFQU01000024">
    <property type="protein sequence ID" value="KOO67816.1"/>
    <property type="molecule type" value="Genomic_DNA"/>
</dbReference>